<name>A0ABW5X934_9FLAO</name>
<feature type="domain" description="DUF4296" evidence="1">
    <location>
        <begin position="29"/>
        <end position="111"/>
    </location>
</feature>
<proteinExistence type="predicted"/>
<dbReference type="Proteomes" id="UP001597438">
    <property type="component" value="Unassembled WGS sequence"/>
</dbReference>
<dbReference type="InterPro" id="IPR025381">
    <property type="entry name" value="DUF4296"/>
</dbReference>
<dbReference type="Pfam" id="PF14129">
    <property type="entry name" value="DUF4296"/>
    <property type="match status" value="1"/>
</dbReference>
<evidence type="ECO:0000259" key="1">
    <source>
        <dbReference type="Pfam" id="PF14129"/>
    </source>
</evidence>
<evidence type="ECO:0000313" key="3">
    <source>
        <dbReference type="Proteomes" id="UP001597438"/>
    </source>
</evidence>
<reference evidence="3" key="1">
    <citation type="journal article" date="2019" name="Int. J. Syst. Evol. Microbiol.">
        <title>The Global Catalogue of Microorganisms (GCM) 10K type strain sequencing project: providing services to taxonomists for standard genome sequencing and annotation.</title>
        <authorList>
            <consortium name="The Broad Institute Genomics Platform"/>
            <consortium name="The Broad Institute Genome Sequencing Center for Infectious Disease"/>
            <person name="Wu L."/>
            <person name="Ma J."/>
        </authorList>
    </citation>
    <scope>NUCLEOTIDE SEQUENCE [LARGE SCALE GENOMIC DNA]</scope>
    <source>
        <strain evidence="3">KCTC 52925</strain>
    </source>
</reference>
<organism evidence="2 3">
    <name type="scientific">Christiangramia antarctica</name>
    <dbReference type="NCBI Taxonomy" id="2058158"/>
    <lineage>
        <taxon>Bacteria</taxon>
        <taxon>Pseudomonadati</taxon>
        <taxon>Bacteroidota</taxon>
        <taxon>Flavobacteriia</taxon>
        <taxon>Flavobacteriales</taxon>
        <taxon>Flavobacteriaceae</taxon>
        <taxon>Christiangramia</taxon>
    </lineage>
</organism>
<dbReference type="EMBL" id="JBHUOJ010000037">
    <property type="protein sequence ID" value="MFD2834947.1"/>
    <property type="molecule type" value="Genomic_DNA"/>
</dbReference>
<gene>
    <name evidence="2" type="ORF">ACFSYS_16770</name>
</gene>
<sequence>MRDRFGYIAIFFSFLLLNSCQDLDKTEKPPNLISEAKMVDILTELALIQSARNYNKFKLEQTGIHTETYLYEKFNIDSLQLKENIQYYSSQYLTYDRIYDSVHNRIQRIKDKADARQLIERKMQDSLDSIKSDSLKIDRDSLQSKRDSISGIKTKDSLTLPPTLRKLDSMDRGN</sequence>
<protein>
    <submittedName>
        <fullName evidence="2">DUF4296 domain-containing protein</fullName>
    </submittedName>
</protein>
<accession>A0ABW5X934</accession>
<evidence type="ECO:0000313" key="2">
    <source>
        <dbReference type="EMBL" id="MFD2834947.1"/>
    </source>
</evidence>
<comment type="caution">
    <text evidence="2">The sequence shown here is derived from an EMBL/GenBank/DDBJ whole genome shotgun (WGS) entry which is preliminary data.</text>
</comment>
<keyword evidence="3" id="KW-1185">Reference proteome</keyword>
<dbReference type="RefSeq" id="WP_251740090.1">
    <property type="nucleotide sequence ID" value="NZ_JBHUOJ010000037.1"/>
</dbReference>